<dbReference type="InterPro" id="IPR014044">
    <property type="entry name" value="CAP_dom"/>
</dbReference>
<dbReference type="OrthoDB" id="9783944at2"/>
<evidence type="ECO:0000313" key="4">
    <source>
        <dbReference type="Proteomes" id="UP000448867"/>
    </source>
</evidence>
<dbReference type="NCBIfam" id="TIGR02909">
    <property type="entry name" value="spore_YkwD"/>
    <property type="match status" value="1"/>
</dbReference>
<feature type="compositionally biased region" description="Low complexity" evidence="1">
    <location>
        <begin position="121"/>
        <end position="139"/>
    </location>
</feature>
<proteinExistence type="predicted"/>
<evidence type="ECO:0000256" key="1">
    <source>
        <dbReference type="SAM" id="MobiDB-lite"/>
    </source>
</evidence>
<dbReference type="Proteomes" id="UP000448867">
    <property type="component" value="Unassembled WGS sequence"/>
</dbReference>
<feature type="compositionally biased region" description="Low complexity" evidence="1">
    <location>
        <begin position="37"/>
        <end position="48"/>
    </location>
</feature>
<accession>A0A7X2IXY3</accession>
<sequence>MNERGTNNQTGNPGVTNLSGGNQYGYQGNGNQGGNGTTANENQGNTNQQNLSTADIQRVSHGYITIDPNSFSTTIPSKNFPHTALIQDGGRHVFEYGGRAEQQQGTGQQGAQPDNATPAPQGNEGQQGQTQQAQNQQEANGNISDFESKVIELTNAERAKEGLPKLQADEEVSNVAQEKSNDMQQNQYFSHNSPTFGSPFDMMRDFGVTYKTAGENIAMGQRSPEEVVQAWMDSEGHRKNIMNGDFTHIGVGHTEEGNYWTQMFIGK</sequence>
<keyword evidence="4" id="KW-1185">Reference proteome</keyword>
<feature type="region of interest" description="Disordered" evidence="1">
    <location>
        <begin position="1"/>
        <end position="48"/>
    </location>
</feature>
<dbReference type="PANTHER" id="PTHR31157">
    <property type="entry name" value="SCP DOMAIN-CONTAINING PROTEIN"/>
    <property type="match status" value="1"/>
</dbReference>
<dbReference type="AlphaFoldDB" id="A0A7X2IXY3"/>
<dbReference type="Pfam" id="PF00188">
    <property type="entry name" value="CAP"/>
    <property type="match status" value="1"/>
</dbReference>
<comment type="caution">
    <text evidence="3">The sequence shown here is derived from an EMBL/GenBank/DDBJ whole genome shotgun (WGS) entry which is preliminary data.</text>
</comment>
<feature type="domain" description="SCP" evidence="2">
    <location>
        <begin position="152"/>
        <end position="264"/>
    </location>
</feature>
<reference evidence="3 4" key="1">
    <citation type="submission" date="2019-11" db="EMBL/GenBank/DDBJ databases">
        <title>Bacillus lacus genome.</title>
        <authorList>
            <person name="Allen C.J."/>
            <person name="Newman J.D."/>
        </authorList>
    </citation>
    <scope>NUCLEOTIDE SEQUENCE [LARGE SCALE GENOMIC DNA]</scope>
    <source>
        <strain evidence="3 4">KCTC 33946</strain>
    </source>
</reference>
<dbReference type="EMBL" id="WKKI01000008">
    <property type="protein sequence ID" value="MRX71867.1"/>
    <property type="molecule type" value="Genomic_DNA"/>
</dbReference>
<dbReference type="CDD" id="cd05379">
    <property type="entry name" value="CAP_bacterial"/>
    <property type="match status" value="1"/>
</dbReference>
<feature type="compositionally biased region" description="Gly residues" evidence="1">
    <location>
        <begin position="27"/>
        <end position="36"/>
    </location>
</feature>
<dbReference type="PANTHER" id="PTHR31157:SF1">
    <property type="entry name" value="SCP DOMAIN-CONTAINING PROTEIN"/>
    <property type="match status" value="1"/>
</dbReference>
<protein>
    <submittedName>
        <fullName evidence="3">SCP-like extracellular protein</fullName>
    </submittedName>
</protein>
<dbReference type="SUPFAM" id="SSF55797">
    <property type="entry name" value="PR-1-like"/>
    <property type="match status" value="1"/>
</dbReference>
<feature type="region of interest" description="Disordered" evidence="1">
    <location>
        <begin position="100"/>
        <end position="139"/>
    </location>
</feature>
<feature type="compositionally biased region" description="Low complexity" evidence="1">
    <location>
        <begin position="100"/>
        <end position="112"/>
    </location>
</feature>
<name>A0A7X2IXY3_9BACI</name>
<organism evidence="3 4">
    <name type="scientific">Metabacillus lacus</name>
    <dbReference type="NCBI Taxonomy" id="1983721"/>
    <lineage>
        <taxon>Bacteria</taxon>
        <taxon>Bacillati</taxon>
        <taxon>Bacillota</taxon>
        <taxon>Bacilli</taxon>
        <taxon>Bacillales</taxon>
        <taxon>Bacillaceae</taxon>
        <taxon>Metabacillus</taxon>
    </lineage>
</organism>
<gene>
    <name evidence="3" type="ORF">GJU40_06730</name>
</gene>
<dbReference type="InterPro" id="IPR014258">
    <property type="entry name" value="CAP_domain_YkwD-like"/>
</dbReference>
<evidence type="ECO:0000259" key="2">
    <source>
        <dbReference type="Pfam" id="PF00188"/>
    </source>
</evidence>
<feature type="compositionally biased region" description="Polar residues" evidence="1">
    <location>
        <begin position="1"/>
        <end position="19"/>
    </location>
</feature>
<evidence type="ECO:0000313" key="3">
    <source>
        <dbReference type="EMBL" id="MRX71867.1"/>
    </source>
</evidence>
<dbReference type="Gene3D" id="3.40.33.10">
    <property type="entry name" value="CAP"/>
    <property type="match status" value="1"/>
</dbReference>
<dbReference type="InterPro" id="IPR035940">
    <property type="entry name" value="CAP_sf"/>
</dbReference>